<dbReference type="Proteomes" id="UP001065174">
    <property type="component" value="Chromosome"/>
</dbReference>
<keyword evidence="3" id="KW-1185">Reference proteome</keyword>
<reference evidence="2" key="1">
    <citation type="submission" date="2022-09" db="EMBL/GenBank/DDBJ databases">
        <title>Comparative genomics and taxonomic characterization of three novel marine species of genus Reichenbachiella exhibiting antioxidant and polysaccharide degradation activities.</title>
        <authorList>
            <person name="Muhammad N."/>
            <person name="Lee Y.-J."/>
            <person name="Ko J."/>
            <person name="Kim S.-G."/>
        </authorList>
    </citation>
    <scope>NUCLEOTIDE SEQUENCE</scope>
    <source>
        <strain evidence="2">BKB1-1</strain>
    </source>
</reference>
<dbReference type="RefSeq" id="WP_262308481.1">
    <property type="nucleotide sequence ID" value="NZ_CP106679.1"/>
</dbReference>
<name>A0ABY6CKJ9_9BACT</name>
<protein>
    <submittedName>
        <fullName evidence="2">Uncharacterized protein</fullName>
    </submittedName>
</protein>
<keyword evidence="1" id="KW-0732">Signal</keyword>
<evidence type="ECO:0000313" key="2">
    <source>
        <dbReference type="EMBL" id="UXP31037.1"/>
    </source>
</evidence>
<evidence type="ECO:0000313" key="3">
    <source>
        <dbReference type="Proteomes" id="UP001065174"/>
    </source>
</evidence>
<evidence type="ECO:0000256" key="1">
    <source>
        <dbReference type="SAM" id="SignalP"/>
    </source>
</evidence>
<sequence length="298" mass="33249">MKKYLLTLTTCLISLATLAQTFEFRVLANKGVNKLQKSDNSAPTFLRTGIKMNEGDALIVGTNAYIGLMHKSGQTLEIKNMGNVTVADLQSRLAKSDNTASNRYAKAVLTKSTTGSQDVNGNYREAVHRSNSTAITLMIPQTVQVFNPDVVLRWNSVGDQAYYIISVKNIFDEEIYSAETEKTHLNINLNDENLANEELITVKVIVKDNPELFSPSYGIERLPSEEQARIQNELDAVKAEIPYDSPLSKLILASFFEENNLILDAIKQYEDIIEGSPEIEDFQVLYGEFLINNGLSKL</sequence>
<dbReference type="EMBL" id="CP106679">
    <property type="protein sequence ID" value="UXP31037.1"/>
    <property type="molecule type" value="Genomic_DNA"/>
</dbReference>
<organism evidence="2 3">
    <name type="scientific">Reichenbachiella agarivorans</name>
    <dbReference type="NCBI Taxonomy" id="2979464"/>
    <lineage>
        <taxon>Bacteria</taxon>
        <taxon>Pseudomonadati</taxon>
        <taxon>Bacteroidota</taxon>
        <taxon>Cytophagia</taxon>
        <taxon>Cytophagales</taxon>
        <taxon>Reichenbachiellaceae</taxon>
        <taxon>Reichenbachiella</taxon>
    </lineage>
</organism>
<proteinExistence type="predicted"/>
<feature type="signal peptide" evidence="1">
    <location>
        <begin position="1"/>
        <end position="19"/>
    </location>
</feature>
<feature type="chain" id="PRO_5047312438" evidence="1">
    <location>
        <begin position="20"/>
        <end position="298"/>
    </location>
</feature>
<accession>A0ABY6CKJ9</accession>
<gene>
    <name evidence="2" type="ORF">N6H18_11820</name>
</gene>